<name>A0ABN1A8N2_9ACTN</name>
<keyword evidence="1" id="KW-0378">Hydrolase</keyword>
<dbReference type="PANTHER" id="PTHR48081">
    <property type="entry name" value="AB HYDROLASE SUPERFAMILY PROTEIN C4A8.06C"/>
    <property type="match status" value="1"/>
</dbReference>
<evidence type="ECO:0000313" key="3">
    <source>
        <dbReference type="EMBL" id="GAA0470414.1"/>
    </source>
</evidence>
<organism evidence="3 4">
    <name type="scientific">Streptomyces olivaceiscleroticus</name>
    <dbReference type="NCBI Taxonomy" id="68245"/>
    <lineage>
        <taxon>Bacteria</taxon>
        <taxon>Bacillati</taxon>
        <taxon>Actinomycetota</taxon>
        <taxon>Actinomycetes</taxon>
        <taxon>Kitasatosporales</taxon>
        <taxon>Streptomycetaceae</taxon>
        <taxon>Streptomyces</taxon>
    </lineage>
</organism>
<reference evidence="3 4" key="1">
    <citation type="journal article" date="2019" name="Int. J. Syst. Evol. Microbiol.">
        <title>The Global Catalogue of Microorganisms (GCM) 10K type strain sequencing project: providing services to taxonomists for standard genome sequencing and annotation.</title>
        <authorList>
            <consortium name="The Broad Institute Genomics Platform"/>
            <consortium name="The Broad Institute Genome Sequencing Center for Infectious Disease"/>
            <person name="Wu L."/>
            <person name="Ma J."/>
        </authorList>
    </citation>
    <scope>NUCLEOTIDE SEQUENCE [LARGE SCALE GENOMIC DNA]</scope>
    <source>
        <strain evidence="3 4">JCM 4805</strain>
    </source>
</reference>
<accession>A0ABN1A8N2</accession>
<dbReference type="Proteomes" id="UP001500909">
    <property type="component" value="Unassembled WGS sequence"/>
</dbReference>
<comment type="caution">
    <text evidence="3">The sequence shown here is derived from an EMBL/GenBank/DDBJ whole genome shotgun (WGS) entry which is preliminary data.</text>
</comment>
<dbReference type="InterPro" id="IPR013094">
    <property type="entry name" value="AB_hydrolase_3"/>
</dbReference>
<evidence type="ECO:0000313" key="4">
    <source>
        <dbReference type="Proteomes" id="UP001500909"/>
    </source>
</evidence>
<dbReference type="SUPFAM" id="SSF53474">
    <property type="entry name" value="alpha/beta-Hydrolases"/>
    <property type="match status" value="1"/>
</dbReference>
<dbReference type="Pfam" id="PF07859">
    <property type="entry name" value="Abhydrolase_3"/>
    <property type="match status" value="1"/>
</dbReference>
<protein>
    <recommendedName>
        <fullName evidence="2">Alpha/beta hydrolase fold-3 domain-containing protein</fullName>
    </recommendedName>
</protein>
<proteinExistence type="predicted"/>
<evidence type="ECO:0000256" key="1">
    <source>
        <dbReference type="ARBA" id="ARBA00022801"/>
    </source>
</evidence>
<keyword evidence="4" id="KW-1185">Reference proteome</keyword>
<dbReference type="EMBL" id="BAAABY010000027">
    <property type="protein sequence ID" value="GAA0470414.1"/>
    <property type="molecule type" value="Genomic_DNA"/>
</dbReference>
<gene>
    <name evidence="3" type="ORF">GCM10010361_38230</name>
</gene>
<dbReference type="Gene3D" id="3.40.50.1820">
    <property type="entry name" value="alpha/beta hydrolase"/>
    <property type="match status" value="1"/>
</dbReference>
<dbReference type="InterPro" id="IPR050300">
    <property type="entry name" value="GDXG_lipolytic_enzyme"/>
</dbReference>
<feature type="domain" description="Alpha/beta hydrolase fold-3" evidence="2">
    <location>
        <begin position="66"/>
        <end position="175"/>
    </location>
</feature>
<evidence type="ECO:0000259" key="2">
    <source>
        <dbReference type="Pfam" id="PF07859"/>
    </source>
</evidence>
<dbReference type="InterPro" id="IPR029058">
    <property type="entry name" value="AB_hydrolase_fold"/>
</dbReference>
<sequence>MCGVLAVACLTAVPQAGRAAAAQGVRAAADAPGGGDPYLGTYAYGPTERQTIGAYRTPGRDLRPVVMILHGGYWAQDSDWSGWARKLAARGFVVFDTDYRLNTDAPWPAQRTDALAALQWIHARAARFRADPRRIVLLGSSAGGQIAANTAEYAASTPYRPAGVVALSPVADPYLAWRDGARAGASAQQRRLRREARKLAGCDPAAAKAPAMAAAKCRATWVDMAAKSWAPGGPKRPGGPGVPMLLAHFAHDFVPVAHSRGLAGAEPAATVTVVPGTGHGMTALTRPATERRVLAWLTARTRQPAGPAAPKVPTAQP</sequence>